<dbReference type="Proteomes" id="UP000095472">
    <property type="component" value="Chromosome"/>
</dbReference>
<accession>A0ACD5GX94</accession>
<evidence type="ECO:0000313" key="1">
    <source>
        <dbReference type="EMBL" id="XPM65235.1"/>
    </source>
</evidence>
<name>A0ACD5GX94_9CYAN</name>
<organism evidence="1 2">
    <name type="scientific">Desertifilum tharense IPPAS B-1220</name>
    <dbReference type="NCBI Taxonomy" id="1781255"/>
    <lineage>
        <taxon>Bacteria</taxon>
        <taxon>Bacillati</taxon>
        <taxon>Cyanobacteriota</taxon>
        <taxon>Cyanophyceae</taxon>
        <taxon>Desertifilales</taxon>
        <taxon>Desertifilaceae</taxon>
        <taxon>Desertifilum</taxon>
    </lineage>
</organism>
<evidence type="ECO:0000313" key="2">
    <source>
        <dbReference type="Proteomes" id="UP000095472"/>
    </source>
</evidence>
<sequence length="59" mass="6342">MLRVTIVGCGAVGAAIAYELSQVSGLEVVVLDRQFPLPPESNRPGHGNRCRPRGFDGDY</sequence>
<protein>
    <submittedName>
        <fullName evidence="1">FAD-dependent oxidoreductase</fullName>
    </submittedName>
</protein>
<gene>
    <name evidence="1" type="ORF">BH720_005530</name>
</gene>
<proteinExistence type="predicted"/>
<reference evidence="1 2" key="1">
    <citation type="journal article" date="2016" name="Genome Announc.">
        <title>Draft Genome Sequence of the Thermotolerant Cyanobacterium Desertifilum sp. IPPAS B-1220.</title>
        <authorList>
            <person name="Mironov K.S."/>
            <person name="Sinetova M.A."/>
            <person name="Bolatkhan K."/>
            <person name="Zayadan B.K."/>
            <person name="Ustinova V.V."/>
            <person name="Kupriyanova E.V."/>
            <person name="Skrypnik A.N."/>
            <person name="Gogoleva N.E."/>
            <person name="Gogolev Y.V."/>
            <person name="Los D.A."/>
        </authorList>
    </citation>
    <scope>NUCLEOTIDE SEQUENCE [LARGE SCALE GENOMIC DNA]</scope>
    <source>
        <strain evidence="1 2">IPPAS B-1220</strain>
    </source>
</reference>
<keyword evidence="2" id="KW-1185">Reference proteome</keyword>
<dbReference type="EMBL" id="CP182909">
    <property type="protein sequence ID" value="XPM65235.1"/>
    <property type="molecule type" value="Genomic_DNA"/>
</dbReference>